<evidence type="ECO:0000256" key="11">
    <source>
        <dbReference type="HAMAP-Rule" id="MF_00276"/>
    </source>
</evidence>
<comment type="subunit">
    <text evidence="11">The system is composed of three essential subunits: KdpA, KdpB and KdpC.</text>
</comment>
<sequence>MRHTLTALARNCGAALRALLALTLLTGVLYPLAVTGVAQTFLRDQANGSPVTVDGREVGSALVGQRYTLPPEDQDDPGEQPRPDPRWFQPRPSDGLGTNSVNTRYDLLVSGATNLAADSPELTRDIAAARERVVAFNSVPGHAVDPEEVPADAVTSSGSGLDPHVSPEYARLQAPRVAAANGLTTERVNALVEEHTEGRTLGFIGEPRVNVLALNVALDALRPDAR</sequence>
<evidence type="ECO:0000256" key="10">
    <source>
        <dbReference type="ARBA" id="ARBA00023136"/>
    </source>
</evidence>
<evidence type="ECO:0000313" key="14">
    <source>
        <dbReference type="Proteomes" id="UP000219072"/>
    </source>
</evidence>
<dbReference type="NCBIfam" id="TIGR00681">
    <property type="entry name" value="kdpC"/>
    <property type="match status" value="1"/>
</dbReference>
<keyword evidence="7 11" id="KW-0630">Potassium</keyword>
<evidence type="ECO:0000256" key="8">
    <source>
        <dbReference type="ARBA" id="ARBA00022989"/>
    </source>
</evidence>
<evidence type="ECO:0000256" key="7">
    <source>
        <dbReference type="ARBA" id="ARBA00022958"/>
    </source>
</evidence>
<keyword evidence="3 11" id="KW-0633">Potassium transport</keyword>
<keyword evidence="4 11" id="KW-0812">Transmembrane</keyword>
<dbReference type="GO" id="GO:0005524">
    <property type="term" value="F:ATP binding"/>
    <property type="evidence" value="ECO:0007669"/>
    <property type="project" value="UniProtKB-UniRule"/>
</dbReference>
<dbReference type="NCBIfam" id="NF001454">
    <property type="entry name" value="PRK00315.1"/>
    <property type="match status" value="1"/>
</dbReference>
<comment type="function">
    <text evidence="11">Part of the high-affinity ATP-driven potassium transport (or Kdp) system, which catalyzes the hydrolysis of ATP coupled with the electrogenic transport of potassium into the cytoplasm. This subunit acts as a catalytic chaperone that increases the ATP-binding affinity of the ATP-hydrolyzing subunit KdpB by the formation of a transient KdpB/KdpC/ATP ternary complex.</text>
</comment>
<dbReference type="Pfam" id="PF02669">
    <property type="entry name" value="KdpC"/>
    <property type="match status" value="1"/>
</dbReference>
<dbReference type="AlphaFoldDB" id="A0A286DSP8"/>
<dbReference type="GO" id="GO:0008556">
    <property type="term" value="F:P-type potassium transmembrane transporter activity"/>
    <property type="evidence" value="ECO:0007669"/>
    <property type="project" value="InterPro"/>
</dbReference>
<evidence type="ECO:0000256" key="2">
    <source>
        <dbReference type="ARBA" id="ARBA00022475"/>
    </source>
</evidence>
<dbReference type="PANTHER" id="PTHR30042:SF2">
    <property type="entry name" value="POTASSIUM-TRANSPORTING ATPASE KDPC SUBUNIT"/>
    <property type="match status" value="1"/>
</dbReference>
<name>A0A286DSP8_9ACTN</name>
<dbReference type="EMBL" id="OCNE01000003">
    <property type="protein sequence ID" value="SOD61670.1"/>
    <property type="molecule type" value="Genomic_DNA"/>
</dbReference>
<dbReference type="RefSeq" id="WP_097230177.1">
    <property type="nucleotide sequence ID" value="NZ_OCNE01000003.1"/>
</dbReference>
<dbReference type="Proteomes" id="UP000219072">
    <property type="component" value="Unassembled WGS sequence"/>
</dbReference>
<gene>
    <name evidence="11" type="primary">kdpC</name>
    <name evidence="13" type="ORF">SAMN06297387_103301</name>
</gene>
<keyword evidence="9 11" id="KW-0406">Ion transport</keyword>
<keyword evidence="1 11" id="KW-0813">Transport</keyword>
<evidence type="ECO:0000256" key="6">
    <source>
        <dbReference type="ARBA" id="ARBA00022840"/>
    </source>
</evidence>
<accession>A0A286DSP8</accession>
<reference evidence="13 14" key="1">
    <citation type="submission" date="2017-09" db="EMBL/GenBank/DDBJ databases">
        <authorList>
            <person name="Ehlers B."/>
            <person name="Leendertz F.H."/>
        </authorList>
    </citation>
    <scope>NUCLEOTIDE SEQUENCE [LARGE SCALE GENOMIC DNA]</scope>
    <source>
        <strain evidence="13 14">CGMCC 4.7095</strain>
    </source>
</reference>
<keyword evidence="8 11" id="KW-1133">Transmembrane helix</keyword>
<evidence type="ECO:0000256" key="4">
    <source>
        <dbReference type="ARBA" id="ARBA00022692"/>
    </source>
</evidence>
<dbReference type="PANTHER" id="PTHR30042">
    <property type="entry name" value="POTASSIUM-TRANSPORTING ATPASE C CHAIN"/>
    <property type="match status" value="1"/>
</dbReference>
<evidence type="ECO:0000313" key="13">
    <source>
        <dbReference type="EMBL" id="SOD61670.1"/>
    </source>
</evidence>
<evidence type="ECO:0000256" key="5">
    <source>
        <dbReference type="ARBA" id="ARBA00022741"/>
    </source>
</evidence>
<keyword evidence="14" id="KW-1185">Reference proteome</keyword>
<keyword evidence="5 11" id="KW-0547">Nucleotide-binding</keyword>
<protein>
    <recommendedName>
        <fullName evidence="11">Potassium-transporting ATPase KdpC subunit</fullName>
    </recommendedName>
    <alternativeName>
        <fullName evidence="11">ATP phosphohydrolase [potassium-transporting] C chain</fullName>
    </alternativeName>
    <alternativeName>
        <fullName evidence="11">Potassium-binding and translocating subunit C</fullName>
    </alternativeName>
    <alternativeName>
        <fullName evidence="11">Potassium-translocating ATPase C chain</fullName>
    </alternativeName>
</protein>
<evidence type="ECO:0000256" key="12">
    <source>
        <dbReference type="SAM" id="MobiDB-lite"/>
    </source>
</evidence>
<keyword evidence="6 11" id="KW-0067">ATP-binding</keyword>
<dbReference type="HAMAP" id="MF_00276">
    <property type="entry name" value="KdpC"/>
    <property type="match status" value="1"/>
</dbReference>
<keyword evidence="10 11" id="KW-0472">Membrane</keyword>
<keyword evidence="2 11" id="KW-1003">Cell membrane</keyword>
<comment type="similarity">
    <text evidence="11">Belongs to the KdpC family.</text>
</comment>
<dbReference type="InterPro" id="IPR003820">
    <property type="entry name" value="KdpC"/>
</dbReference>
<proteinExistence type="inferred from homology"/>
<dbReference type="GO" id="GO:0005886">
    <property type="term" value="C:plasma membrane"/>
    <property type="evidence" value="ECO:0007669"/>
    <property type="project" value="UniProtKB-SubCell"/>
</dbReference>
<dbReference type="OrthoDB" id="9788285at2"/>
<feature type="region of interest" description="Disordered" evidence="12">
    <location>
        <begin position="66"/>
        <end position="100"/>
    </location>
</feature>
<comment type="subcellular location">
    <subcellularLocation>
        <location evidence="11">Cell membrane</location>
        <topology evidence="11">Single-pass membrane protein</topology>
    </subcellularLocation>
</comment>
<evidence type="ECO:0000256" key="9">
    <source>
        <dbReference type="ARBA" id="ARBA00023065"/>
    </source>
</evidence>
<organism evidence="13 14">
    <name type="scientific">Streptomyces zhaozhouensis</name>
    <dbReference type="NCBI Taxonomy" id="1300267"/>
    <lineage>
        <taxon>Bacteria</taxon>
        <taxon>Bacillati</taxon>
        <taxon>Actinomycetota</taxon>
        <taxon>Actinomycetes</taxon>
        <taxon>Kitasatosporales</taxon>
        <taxon>Streptomycetaceae</taxon>
        <taxon>Streptomyces</taxon>
    </lineage>
</organism>
<evidence type="ECO:0000256" key="1">
    <source>
        <dbReference type="ARBA" id="ARBA00022448"/>
    </source>
</evidence>
<dbReference type="PIRSF" id="PIRSF001296">
    <property type="entry name" value="K_ATPase_KdpC"/>
    <property type="match status" value="1"/>
</dbReference>
<evidence type="ECO:0000256" key="3">
    <source>
        <dbReference type="ARBA" id="ARBA00022538"/>
    </source>
</evidence>